<evidence type="ECO:0000256" key="3">
    <source>
        <dbReference type="ARBA" id="ARBA00022917"/>
    </source>
</evidence>
<organism evidence="5">
    <name type="scientific">Heligmosomoides polygyrus</name>
    <name type="common">Parasitic roundworm</name>
    <dbReference type="NCBI Taxonomy" id="6339"/>
    <lineage>
        <taxon>Eukaryota</taxon>
        <taxon>Metazoa</taxon>
        <taxon>Ecdysozoa</taxon>
        <taxon>Nematoda</taxon>
        <taxon>Chromadorea</taxon>
        <taxon>Rhabditida</taxon>
        <taxon>Rhabditina</taxon>
        <taxon>Rhabditomorpha</taxon>
        <taxon>Strongyloidea</taxon>
        <taxon>Heligmosomidae</taxon>
        <taxon>Heligmosomoides</taxon>
    </lineage>
</organism>
<dbReference type="PANTHER" id="PTHR42908">
    <property type="entry name" value="TRANSLATION ELONGATION FACTOR-RELATED"/>
    <property type="match status" value="1"/>
</dbReference>
<feature type="domain" description="Elongation factor EFG" evidence="4">
    <location>
        <begin position="73"/>
        <end position="137"/>
    </location>
</feature>
<evidence type="ECO:0000256" key="1">
    <source>
        <dbReference type="ARBA" id="ARBA00022490"/>
    </source>
</evidence>
<dbReference type="GO" id="GO:0003746">
    <property type="term" value="F:translation elongation factor activity"/>
    <property type="evidence" value="ECO:0007669"/>
    <property type="project" value="UniProtKB-KW"/>
</dbReference>
<dbReference type="OrthoDB" id="5843405at2759"/>
<dbReference type="GO" id="GO:0003924">
    <property type="term" value="F:GTPase activity"/>
    <property type="evidence" value="ECO:0007669"/>
    <property type="project" value="TreeGrafter"/>
</dbReference>
<dbReference type="GO" id="GO:1990904">
    <property type="term" value="C:ribonucleoprotein complex"/>
    <property type="evidence" value="ECO:0007669"/>
    <property type="project" value="TreeGrafter"/>
</dbReference>
<dbReference type="WBParaSite" id="HPBE_0000668301-mRNA-1">
    <property type="protein sequence ID" value="HPBE_0000668301-mRNA-1"/>
    <property type="gene ID" value="HPBE_0000668301"/>
</dbReference>
<evidence type="ECO:0000313" key="7">
    <source>
        <dbReference type="WBParaSite" id="HPBE_0000668301-mRNA-1"/>
    </source>
</evidence>
<dbReference type="GO" id="GO:0005829">
    <property type="term" value="C:cytosol"/>
    <property type="evidence" value="ECO:0007669"/>
    <property type="project" value="TreeGrafter"/>
</dbReference>
<reference evidence="7" key="2">
    <citation type="submission" date="2019-09" db="UniProtKB">
        <authorList>
            <consortium name="WormBaseParasite"/>
        </authorList>
    </citation>
    <scope>IDENTIFICATION</scope>
</reference>
<dbReference type="Proteomes" id="UP000050761">
    <property type="component" value="Unassembled WGS sequence"/>
</dbReference>
<dbReference type="Pfam" id="PF00679">
    <property type="entry name" value="EFG_C"/>
    <property type="match status" value="1"/>
</dbReference>
<dbReference type="PANTHER" id="PTHR42908:SF10">
    <property type="entry name" value="EUKARYOTIC TRANSLATION ELONGATION FACTOR 2"/>
    <property type="match status" value="1"/>
</dbReference>
<dbReference type="GO" id="GO:0043022">
    <property type="term" value="F:ribosome binding"/>
    <property type="evidence" value="ECO:0007669"/>
    <property type="project" value="TreeGrafter"/>
</dbReference>
<protein>
    <submittedName>
        <fullName evidence="7">EFG_C domain-containing protein</fullName>
    </submittedName>
</protein>
<dbReference type="InterPro" id="IPR035647">
    <property type="entry name" value="EFG_III/V"/>
</dbReference>
<keyword evidence="3" id="KW-0648">Protein biosynthesis</keyword>
<keyword evidence="2" id="KW-0251">Elongation factor</keyword>
<dbReference type="SUPFAM" id="SSF54980">
    <property type="entry name" value="EF-G C-terminal domain-like"/>
    <property type="match status" value="1"/>
</dbReference>
<keyword evidence="6" id="KW-1185">Reference proteome</keyword>
<dbReference type="Gene3D" id="3.30.70.240">
    <property type="match status" value="1"/>
</dbReference>
<sequence>MKHCSDTGQYYPRARTTGNVGYKSMGAKIVVEQSMELGDEAGRPARGRRRTVNTSRIRKIINVRVDRNPMTSMEKIARDIGVSRSSEVTGTPMFAIEAYLPVNESFGFIADLRSNTGDQASPQRVFDHWQVLCSDPLEADTVLGRRKRKELKESGFL</sequence>
<gene>
    <name evidence="5" type="ORF">HPBE_LOCUS6684</name>
</gene>
<evidence type="ECO:0000259" key="4">
    <source>
        <dbReference type="Pfam" id="PF00679"/>
    </source>
</evidence>
<accession>A0A3P7XVC7</accession>
<reference evidence="5 6" key="1">
    <citation type="submission" date="2018-11" db="EMBL/GenBank/DDBJ databases">
        <authorList>
            <consortium name="Pathogen Informatics"/>
        </authorList>
    </citation>
    <scope>NUCLEOTIDE SEQUENCE [LARGE SCALE GENOMIC DNA]</scope>
</reference>
<keyword evidence="1" id="KW-0963">Cytoplasm</keyword>
<evidence type="ECO:0000313" key="6">
    <source>
        <dbReference type="Proteomes" id="UP000050761"/>
    </source>
</evidence>
<proteinExistence type="predicted"/>
<name>A0A3P7XVC7_HELPZ</name>
<evidence type="ECO:0000256" key="2">
    <source>
        <dbReference type="ARBA" id="ARBA00022768"/>
    </source>
</evidence>
<dbReference type="InterPro" id="IPR000640">
    <property type="entry name" value="EFG_V-like"/>
</dbReference>
<evidence type="ECO:0000313" key="5">
    <source>
        <dbReference type="EMBL" id="VDO69279.1"/>
    </source>
</evidence>
<dbReference type="EMBL" id="UZAH01025717">
    <property type="protein sequence ID" value="VDO69279.1"/>
    <property type="molecule type" value="Genomic_DNA"/>
</dbReference>
<dbReference type="AlphaFoldDB" id="A0A3P7XVC7"/>